<keyword evidence="5 7" id="KW-0067">ATP-binding</keyword>
<comment type="similarity">
    <text evidence="2">Belongs to the ABC transporter superfamily.</text>
</comment>
<dbReference type="GO" id="GO:0005886">
    <property type="term" value="C:plasma membrane"/>
    <property type="evidence" value="ECO:0007669"/>
    <property type="project" value="UniProtKB-SubCell"/>
</dbReference>
<comment type="subcellular location">
    <subcellularLocation>
        <location evidence="1">Cell inner membrane</location>
        <topology evidence="1">Peripheral membrane protein</topology>
    </subcellularLocation>
</comment>
<dbReference type="AlphaFoldDB" id="A0A7X0EI25"/>
<dbReference type="PANTHER" id="PTHR43776:SF7">
    <property type="entry name" value="D,D-DIPEPTIDE TRANSPORT ATP-BINDING PROTEIN DDPF-RELATED"/>
    <property type="match status" value="1"/>
</dbReference>
<feature type="domain" description="ABC transporter" evidence="6">
    <location>
        <begin position="8"/>
        <end position="251"/>
    </location>
</feature>
<comment type="caution">
    <text evidence="7">The sequence shown here is derived from an EMBL/GenBank/DDBJ whole genome shotgun (WGS) entry which is preliminary data.</text>
</comment>
<dbReference type="Pfam" id="PF00005">
    <property type="entry name" value="ABC_tran"/>
    <property type="match status" value="1"/>
</dbReference>
<evidence type="ECO:0000256" key="1">
    <source>
        <dbReference type="ARBA" id="ARBA00004417"/>
    </source>
</evidence>
<dbReference type="RefSeq" id="WP_211106629.1">
    <property type="nucleotide sequence ID" value="NZ_JACIIZ010000030.1"/>
</dbReference>
<reference evidence="7 8" key="1">
    <citation type="submission" date="2020-08" db="EMBL/GenBank/DDBJ databases">
        <title>Genomic Encyclopedia of Type Strains, Phase IV (KMG-IV): sequencing the most valuable type-strain genomes for metagenomic binning, comparative biology and taxonomic classification.</title>
        <authorList>
            <person name="Goeker M."/>
        </authorList>
    </citation>
    <scope>NUCLEOTIDE SEQUENCE [LARGE SCALE GENOMIC DNA]</scope>
    <source>
        <strain evidence="7 8">DSM 22198</strain>
    </source>
</reference>
<dbReference type="Gene3D" id="3.40.50.300">
    <property type="entry name" value="P-loop containing nucleotide triphosphate hydrolases"/>
    <property type="match status" value="1"/>
</dbReference>
<proteinExistence type="inferred from homology"/>
<evidence type="ECO:0000256" key="5">
    <source>
        <dbReference type="ARBA" id="ARBA00022840"/>
    </source>
</evidence>
<keyword evidence="3" id="KW-0813">Transport</keyword>
<evidence type="ECO:0000313" key="8">
    <source>
        <dbReference type="Proteomes" id="UP000539175"/>
    </source>
</evidence>
<evidence type="ECO:0000259" key="6">
    <source>
        <dbReference type="PROSITE" id="PS50893"/>
    </source>
</evidence>
<dbReference type="InterPro" id="IPR003593">
    <property type="entry name" value="AAA+_ATPase"/>
</dbReference>
<dbReference type="Proteomes" id="UP000539175">
    <property type="component" value="Unassembled WGS sequence"/>
</dbReference>
<organism evidence="7 8">
    <name type="scientific">Nitrospirillum iridis</name>
    <dbReference type="NCBI Taxonomy" id="765888"/>
    <lineage>
        <taxon>Bacteria</taxon>
        <taxon>Pseudomonadati</taxon>
        <taxon>Pseudomonadota</taxon>
        <taxon>Alphaproteobacteria</taxon>
        <taxon>Rhodospirillales</taxon>
        <taxon>Azospirillaceae</taxon>
        <taxon>Nitrospirillum</taxon>
    </lineage>
</organism>
<dbReference type="InterPro" id="IPR027417">
    <property type="entry name" value="P-loop_NTPase"/>
</dbReference>
<protein>
    <submittedName>
        <fullName evidence="7">Peptide/nickel transport system ATP-binding protein</fullName>
    </submittedName>
</protein>
<evidence type="ECO:0000313" key="7">
    <source>
        <dbReference type="EMBL" id="MBB6255314.1"/>
    </source>
</evidence>
<keyword evidence="8" id="KW-1185">Reference proteome</keyword>
<dbReference type="SMART" id="SM00382">
    <property type="entry name" value="AAA"/>
    <property type="match status" value="1"/>
</dbReference>
<dbReference type="PANTHER" id="PTHR43776">
    <property type="entry name" value="TRANSPORT ATP-BINDING PROTEIN"/>
    <property type="match status" value="1"/>
</dbReference>
<evidence type="ECO:0000256" key="2">
    <source>
        <dbReference type="ARBA" id="ARBA00005417"/>
    </source>
</evidence>
<dbReference type="InterPro" id="IPR003439">
    <property type="entry name" value="ABC_transporter-like_ATP-bd"/>
</dbReference>
<keyword evidence="4" id="KW-0547">Nucleotide-binding</keyword>
<gene>
    <name evidence="7" type="ORF">FHS74_005913</name>
</gene>
<dbReference type="SUPFAM" id="SSF52540">
    <property type="entry name" value="P-loop containing nucleoside triphosphate hydrolases"/>
    <property type="match status" value="1"/>
</dbReference>
<dbReference type="PROSITE" id="PS00211">
    <property type="entry name" value="ABC_TRANSPORTER_1"/>
    <property type="match status" value="1"/>
</dbReference>
<dbReference type="InterPro" id="IPR017871">
    <property type="entry name" value="ABC_transporter-like_CS"/>
</dbReference>
<dbReference type="GO" id="GO:0005524">
    <property type="term" value="F:ATP binding"/>
    <property type="evidence" value="ECO:0007669"/>
    <property type="project" value="UniProtKB-KW"/>
</dbReference>
<dbReference type="FunFam" id="3.40.50.300:FF:000016">
    <property type="entry name" value="Oligopeptide ABC transporter ATP-binding component"/>
    <property type="match status" value="1"/>
</dbReference>
<sequence>MTTEVPLVAIDALRKSVRQAGRTMPILDGISLTIRRGETLGIVGESGSGKSTLARALLQLTPYDSGHVRLEGVDLSGLSQRQLLPFRARMQMVFQDPLASLNPRATIGRSLEEPLIVHRRGDAAHRRAAVRRMLERMSLPPQVAGRLPHELSGGQRQRIGIARALMLEPSLLVCDEAVSALDLSIRAQILNLLMDLQQQSGIAMLFISHDLAVVRHIADRVAVMWRGQIVEMADTEQVWTAPRHPYTRTLVAGSRF</sequence>
<dbReference type="GO" id="GO:0016887">
    <property type="term" value="F:ATP hydrolysis activity"/>
    <property type="evidence" value="ECO:0007669"/>
    <property type="project" value="InterPro"/>
</dbReference>
<dbReference type="EMBL" id="JACIIZ010000030">
    <property type="protein sequence ID" value="MBB6255314.1"/>
    <property type="molecule type" value="Genomic_DNA"/>
</dbReference>
<evidence type="ECO:0000256" key="4">
    <source>
        <dbReference type="ARBA" id="ARBA00022741"/>
    </source>
</evidence>
<dbReference type="InterPro" id="IPR050319">
    <property type="entry name" value="ABC_transp_ATP-bind"/>
</dbReference>
<evidence type="ECO:0000256" key="3">
    <source>
        <dbReference type="ARBA" id="ARBA00022448"/>
    </source>
</evidence>
<name>A0A7X0EI25_9PROT</name>
<dbReference type="CDD" id="cd03257">
    <property type="entry name" value="ABC_NikE_OppD_transporters"/>
    <property type="match status" value="1"/>
</dbReference>
<dbReference type="GO" id="GO:0055085">
    <property type="term" value="P:transmembrane transport"/>
    <property type="evidence" value="ECO:0007669"/>
    <property type="project" value="UniProtKB-ARBA"/>
</dbReference>
<dbReference type="PROSITE" id="PS50893">
    <property type="entry name" value="ABC_TRANSPORTER_2"/>
    <property type="match status" value="1"/>
</dbReference>
<accession>A0A7X0EI25</accession>